<dbReference type="GO" id="GO:0110155">
    <property type="term" value="P:NAD-cap decapping"/>
    <property type="evidence" value="ECO:0007669"/>
    <property type="project" value="TreeGrafter"/>
</dbReference>
<evidence type="ECO:0000256" key="2">
    <source>
        <dbReference type="RuleBase" id="RU367113"/>
    </source>
</evidence>
<reference evidence="4 5" key="1">
    <citation type="submission" date="2016-10" db="EMBL/GenBank/DDBJ databases">
        <authorList>
            <person name="Cai Z."/>
        </authorList>
    </citation>
    <scope>NUCLEOTIDE SEQUENCE [LARGE SCALE GENOMIC DNA]</scope>
</reference>
<dbReference type="AlphaFoldDB" id="A0A383VEB2"/>
<dbReference type="PANTHER" id="PTHR12395:SF9">
    <property type="entry name" value="DECAPPING AND EXORIBONUCLEASE PROTEIN"/>
    <property type="match status" value="1"/>
</dbReference>
<evidence type="ECO:0000259" key="3">
    <source>
        <dbReference type="Pfam" id="PF08652"/>
    </source>
</evidence>
<dbReference type="EC" id="3.6.1.-" evidence="2"/>
<keyword evidence="2" id="KW-0539">Nucleus</keyword>
<protein>
    <recommendedName>
        <fullName evidence="2">Decapping nuclease</fullName>
        <ecNumber evidence="2">3.6.1.-</ecNumber>
    </recommendedName>
</protein>
<dbReference type="GO" id="GO:0046872">
    <property type="term" value="F:metal ion binding"/>
    <property type="evidence" value="ECO:0007669"/>
    <property type="project" value="UniProtKB-KW"/>
</dbReference>
<dbReference type="Pfam" id="PF08652">
    <property type="entry name" value="RAI1"/>
    <property type="match status" value="1"/>
</dbReference>
<sequence length="339" mass="37242">MSVFNVANFLAQWDSTAAPAVQVSKPRQVHCWTKTSKDEGGQFCFGDESGLLPYKPPSLPADLNAGFETAYTKKDDWEVSPVDTIIQAGTAAAVDWSKVGLCTYRNNLNKVLLTPVSLDNDWAVDACFWGGTLFLDINKAGNQEYPNQDKFVYYGYKFEALCTGQDHVDSSSEFAVLVQYRLGSHSVLMAAEIDCAKEEGDGPDGGRPYVELKTYKMPAHSRAVAIMYKDKHPRWWLQSFLAGVTTLVLGARNHTGQLLKVHEVPVQLLLGLSANAGQAWDPNLLLGFGDSVLSWIAAAAQQQPGQQLLVSYSKDSREIHLEPAEDGSMAQRLAQLLPQ</sequence>
<keyword evidence="2" id="KW-0479">Metal-binding</keyword>
<proteinExistence type="inferred from homology"/>
<keyword evidence="5" id="KW-1185">Reference proteome</keyword>
<feature type="domain" description="RAI1-like" evidence="3">
    <location>
        <begin position="25"/>
        <end position="325"/>
    </location>
</feature>
<keyword evidence="2" id="KW-0378">Hydrolase</keyword>
<evidence type="ECO:0000256" key="1">
    <source>
        <dbReference type="ARBA" id="ARBA00006562"/>
    </source>
</evidence>
<dbReference type="GO" id="GO:0000956">
    <property type="term" value="P:nuclear-transcribed mRNA catabolic process"/>
    <property type="evidence" value="ECO:0007669"/>
    <property type="project" value="TreeGrafter"/>
</dbReference>
<dbReference type="InterPro" id="IPR039039">
    <property type="entry name" value="RAI1-like_fam"/>
</dbReference>
<dbReference type="GO" id="GO:0034353">
    <property type="term" value="F:mRNA 5'-diphosphatase activity"/>
    <property type="evidence" value="ECO:0007669"/>
    <property type="project" value="TreeGrafter"/>
</dbReference>
<dbReference type="GO" id="GO:0005634">
    <property type="term" value="C:nucleus"/>
    <property type="evidence" value="ECO:0007669"/>
    <property type="project" value="UniProtKB-SubCell"/>
</dbReference>
<dbReference type="InterPro" id="IPR013961">
    <property type="entry name" value="RAI1"/>
</dbReference>
<comment type="cofactor">
    <cofactor evidence="2">
        <name>a divalent metal cation</name>
        <dbReference type="ChEBI" id="CHEBI:60240"/>
    </cofactor>
</comment>
<comment type="subcellular location">
    <subcellularLocation>
        <location evidence="2">Nucleus</location>
    </subcellularLocation>
</comment>
<dbReference type="PANTHER" id="PTHR12395">
    <property type="entry name" value="DOM-3 RELATED"/>
    <property type="match status" value="1"/>
</dbReference>
<keyword evidence="2" id="KW-0694">RNA-binding</keyword>
<dbReference type="EMBL" id="FNXT01000282">
    <property type="protein sequence ID" value="SZX63072.1"/>
    <property type="molecule type" value="Genomic_DNA"/>
</dbReference>
<gene>
    <name evidence="4" type="ORF">BQ4739_LOCUS3636</name>
</gene>
<accession>A0A383VEB2</accession>
<organism evidence="4 5">
    <name type="scientific">Tetradesmus obliquus</name>
    <name type="common">Green alga</name>
    <name type="synonym">Acutodesmus obliquus</name>
    <dbReference type="NCBI Taxonomy" id="3088"/>
    <lineage>
        <taxon>Eukaryota</taxon>
        <taxon>Viridiplantae</taxon>
        <taxon>Chlorophyta</taxon>
        <taxon>core chlorophytes</taxon>
        <taxon>Chlorophyceae</taxon>
        <taxon>CS clade</taxon>
        <taxon>Sphaeropleales</taxon>
        <taxon>Scenedesmaceae</taxon>
        <taxon>Tetradesmus</taxon>
    </lineage>
</organism>
<keyword evidence="2" id="KW-0547">Nucleotide-binding</keyword>
<evidence type="ECO:0000313" key="4">
    <source>
        <dbReference type="EMBL" id="SZX63072.1"/>
    </source>
</evidence>
<dbReference type="STRING" id="3088.A0A383VEB2"/>
<keyword evidence="2" id="KW-0540">Nuclease</keyword>
<dbReference type="GO" id="GO:0003723">
    <property type="term" value="F:RNA binding"/>
    <property type="evidence" value="ECO:0007669"/>
    <property type="project" value="UniProtKB-KW"/>
</dbReference>
<dbReference type="GO" id="GO:0005829">
    <property type="term" value="C:cytosol"/>
    <property type="evidence" value="ECO:0007669"/>
    <property type="project" value="TreeGrafter"/>
</dbReference>
<dbReference type="GO" id="GO:0004518">
    <property type="term" value="F:nuclease activity"/>
    <property type="evidence" value="ECO:0007669"/>
    <property type="project" value="UniProtKB-KW"/>
</dbReference>
<name>A0A383VEB2_TETOB</name>
<comment type="function">
    <text evidence="2">Decapping enzyme for NAD-capped RNAs: specifically hydrolyzes the nicotinamide adenine dinucleotide (NAD) cap from a subset of RNAs by removing the entire NAD moiety from the 5'-end of an NAD-capped RNA.</text>
</comment>
<dbReference type="Proteomes" id="UP000256970">
    <property type="component" value="Unassembled WGS sequence"/>
</dbReference>
<dbReference type="GO" id="GO:0000166">
    <property type="term" value="F:nucleotide binding"/>
    <property type="evidence" value="ECO:0007669"/>
    <property type="project" value="UniProtKB-KW"/>
</dbReference>
<evidence type="ECO:0000313" key="5">
    <source>
        <dbReference type="Proteomes" id="UP000256970"/>
    </source>
</evidence>
<comment type="similarity">
    <text evidence="1 2">Belongs to the DXO/Dom3Z family.</text>
</comment>